<evidence type="ECO:0000313" key="5">
    <source>
        <dbReference type="Proteomes" id="UP000824090"/>
    </source>
</evidence>
<dbReference type="AlphaFoldDB" id="A0A9D1HZ75"/>
<dbReference type="PANTHER" id="PTHR22953">
    <property type="entry name" value="ACID PHOSPHATASE RELATED"/>
    <property type="match status" value="1"/>
</dbReference>
<dbReference type="Gene3D" id="3.60.21.10">
    <property type="match status" value="1"/>
</dbReference>
<dbReference type="Gene3D" id="2.60.40.380">
    <property type="entry name" value="Purple acid phosphatase-like, N-terminal"/>
    <property type="match status" value="1"/>
</dbReference>
<dbReference type="Pfam" id="PF00149">
    <property type="entry name" value="Metallophos"/>
    <property type="match status" value="1"/>
</dbReference>
<sequence>MRKGRYTVWALLAAGMLLGAAAGLLEEGIRGEDSPAIKEEAAGGLTEESSGGGQEIISLGEREGEISVSWKGSAHGPKWVRYGRTEEKEDRWKMIKGKAERALGGKYFRYHAILEDLDPGEEYFYETGDGESFYRRKIFTAPDREGETRFLYLGDVQFDASMEDYKSWGNMTRRIYRKNRELDFAVIGGDMVNEPLEAEQWNSFFNSARVFAGLPLMTVSGNHEGVSSNITYRKMLPMPEKGPGKEGSRVREELAGNFFFFDYGSCRLIMLDSSFLTEQRREGLGEKLWKSCERAVEEWLKKTFESAGDRWLIVVIHHPPYGIHDEEVSRSIRDRWTPLMERGGAHLVLSGHQHMYMRTRRINGIVYLMGNSGARKSAYYNGYNGPVYARSLYGEGPTYEIITVSKDSLKIEARNEKDRVLDRVFLKKEITYFQIF</sequence>
<dbReference type="Proteomes" id="UP000824090">
    <property type="component" value="Unassembled WGS sequence"/>
</dbReference>
<dbReference type="InterPro" id="IPR008963">
    <property type="entry name" value="Purple_acid_Pase-like_N"/>
</dbReference>
<dbReference type="InterPro" id="IPR004843">
    <property type="entry name" value="Calcineurin-like_PHP"/>
</dbReference>
<dbReference type="GO" id="GO:0046872">
    <property type="term" value="F:metal ion binding"/>
    <property type="evidence" value="ECO:0007669"/>
    <property type="project" value="InterPro"/>
</dbReference>
<evidence type="ECO:0000256" key="1">
    <source>
        <dbReference type="ARBA" id="ARBA00022729"/>
    </source>
</evidence>
<dbReference type="InterPro" id="IPR029052">
    <property type="entry name" value="Metallo-depent_PP-like"/>
</dbReference>
<name>A0A9D1HZ75_9FIRM</name>
<dbReference type="PANTHER" id="PTHR22953:SF153">
    <property type="entry name" value="PURPLE ACID PHOSPHATASE"/>
    <property type="match status" value="1"/>
</dbReference>
<protein>
    <submittedName>
        <fullName evidence="4">Metallophosphoesterase family protein</fullName>
    </submittedName>
</protein>
<dbReference type="SUPFAM" id="SSF56300">
    <property type="entry name" value="Metallo-dependent phosphatases"/>
    <property type="match status" value="1"/>
</dbReference>
<dbReference type="SUPFAM" id="SSF49363">
    <property type="entry name" value="Purple acid phosphatase, N-terminal domain"/>
    <property type="match status" value="1"/>
</dbReference>
<feature type="domain" description="Purple acid phosphatase N-terminal" evidence="3">
    <location>
        <begin position="57"/>
        <end position="132"/>
    </location>
</feature>
<reference evidence="4" key="2">
    <citation type="journal article" date="2021" name="PeerJ">
        <title>Extensive microbial diversity within the chicken gut microbiome revealed by metagenomics and culture.</title>
        <authorList>
            <person name="Gilroy R."/>
            <person name="Ravi A."/>
            <person name="Getino M."/>
            <person name="Pursley I."/>
            <person name="Horton D.L."/>
            <person name="Alikhan N.F."/>
            <person name="Baker D."/>
            <person name="Gharbi K."/>
            <person name="Hall N."/>
            <person name="Watson M."/>
            <person name="Adriaenssens E.M."/>
            <person name="Foster-Nyarko E."/>
            <person name="Jarju S."/>
            <person name="Secka A."/>
            <person name="Antonio M."/>
            <person name="Oren A."/>
            <person name="Chaudhuri R.R."/>
            <person name="La Ragione R."/>
            <person name="Hildebrand F."/>
            <person name="Pallen M.J."/>
        </authorList>
    </citation>
    <scope>NUCLEOTIDE SEQUENCE</scope>
    <source>
        <strain evidence="4">ChiHcec3-6078</strain>
    </source>
</reference>
<gene>
    <name evidence="4" type="ORF">IAC50_02310</name>
</gene>
<evidence type="ECO:0000259" key="2">
    <source>
        <dbReference type="Pfam" id="PF00149"/>
    </source>
</evidence>
<reference evidence="4" key="1">
    <citation type="submission" date="2020-10" db="EMBL/GenBank/DDBJ databases">
        <authorList>
            <person name="Gilroy R."/>
        </authorList>
    </citation>
    <scope>NUCLEOTIDE SEQUENCE</scope>
    <source>
        <strain evidence="4">ChiHcec3-6078</strain>
    </source>
</reference>
<dbReference type="EMBL" id="DVMP01000048">
    <property type="protein sequence ID" value="HIU25318.1"/>
    <property type="molecule type" value="Genomic_DNA"/>
</dbReference>
<feature type="domain" description="Calcineurin-like phosphoesterase" evidence="2">
    <location>
        <begin position="149"/>
        <end position="356"/>
    </location>
</feature>
<dbReference type="InterPro" id="IPR039331">
    <property type="entry name" value="PAPs-like"/>
</dbReference>
<accession>A0A9D1HZ75</accession>
<comment type="caution">
    <text evidence="4">The sequence shown here is derived from an EMBL/GenBank/DDBJ whole genome shotgun (WGS) entry which is preliminary data.</text>
</comment>
<dbReference type="InterPro" id="IPR015914">
    <property type="entry name" value="PAPs_N"/>
</dbReference>
<dbReference type="GO" id="GO:0003993">
    <property type="term" value="F:acid phosphatase activity"/>
    <property type="evidence" value="ECO:0007669"/>
    <property type="project" value="InterPro"/>
</dbReference>
<evidence type="ECO:0000259" key="3">
    <source>
        <dbReference type="Pfam" id="PF16656"/>
    </source>
</evidence>
<proteinExistence type="predicted"/>
<keyword evidence="1" id="KW-0732">Signal</keyword>
<evidence type="ECO:0000313" key="4">
    <source>
        <dbReference type="EMBL" id="HIU25318.1"/>
    </source>
</evidence>
<dbReference type="Pfam" id="PF16656">
    <property type="entry name" value="Pur_ac_phosph_N"/>
    <property type="match status" value="1"/>
</dbReference>
<organism evidence="4 5">
    <name type="scientific">Candidatus Allocopromorpha excrementigallinarum</name>
    <dbReference type="NCBI Taxonomy" id="2840742"/>
    <lineage>
        <taxon>Bacteria</taxon>
        <taxon>Bacillati</taxon>
        <taxon>Bacillota</taxon>
        <taxon>Clostridia</taxon>
        <taxon>Eubacteriales</taxon>
        <taxon>Eubacteriaceae</taxon>
        <taxon>Eubacteriaceae incertae sedis</taxon>
        <taxon>Candidatus Allocopromorpha</taxon>
    </lineage>
</organism>